<dbReference type="GO" id="GO:0005249">
    <property type="term" value="F:voltage-gated potassium channel activity"/>
    <property type="evidence" value="ECO:0007669"/>
    <property type="project" value="InterPro"/>
</dbReference>
<keyword evidence="2" id="KW-0813">Transport</keyword>
<evidence type="ECO:0000256" key="11">
    <source>
        <dbReference type="ARBA" id="ARBA00023303"/>
    </source>
</evidence>
<comment type="subcellular location">
    <subcellularLocation>
        <location evidence="1">Membrane</location>
        <topology evidence="1">Multi-pass membrane protein</topology>
    </subcellularLocation>
</comment>
<keyword evidence="16" id="KW-1185">Reference proteome</keyword>
<evidence type="ECO:0000256" key="6">
    <source>
        <dbReference type="ARBA" id="ARBA00022882"/>
    </source>
</evidence>
<dbReference type="Pfam" id="PF00520">
    <property type="entry name" value="Ion_trans"/>
    <property type="match status" value="1"/>
</dbReference>
<evidence type="ECO:0000256" key="10">
    <source>
        <dbReference type="ARBA" id="ARBA00023136"/>
    </source>
</evidence>
<dbReference type="PANTHER" id="PTHR11537">
    <property type="entry name" value="VOLTAGE-GATED POTASSIUM CHANNEL"/>
    <property type="match status" value="1"/>
</dbReference>
<keyword evidence="11 15" id="KW-0407">Ion channel</keyword>
<evidence type="ECO:0000256" key="12">
    <source>
        <dbReference type="SAM" id="MobiDB-lite"/>
    </source>
</evidence>
<comment type="caution">
    <text evidence="15">The sequence shown here is derived from an EMBL/GenBank/DDBJ whole genome shotgun (WGS) entry which is preliminary data.</text>
</comment>
<dbReference type="InterPro" id="IPR027359">
    <property type="entry name" value="Volt_channel_dom_sf"/>
</dbReference>
<dbReference type="SUPFAM" id="SSF81324">
    <property type="entry name" value="Voltage-gated potassium channels"/>
    <property type="match status" value="1"/>
</dbReference>
<dbReference type="Gene3D" id="1.20.120.350">
    <property type="entry name" value="Voltage-gated potassium channels. Chain C"/>
    <property type="match status" value="1"/>
</dbReference>
<dbReference type="GO" id="GO:0008076">
    <property type="term" value="C:voltage-gated potassium channel complex"/>
    <property type="evidence" value="ECO:0007669"/>
    <property type="project" value="InterPro"/>
</dbReference>
<evidence type="ECO:0000256" key="4">
    <source>
        <dbReference type="ARBA" id="ARBA00022692"/>
    </source>
</evidence>
<feature type="transmembrane region" description="Helical" evidence="13">
    <location>
        <begin position="77"/>
        <end position="98"/>
    </location>
</feature>
<dbReference type="Gene3D" id="1.10.287.70">
    <property type="match status" value="1"/>
</dbReference>
<keyword evidence="3" id="KW-0633">Potassium transport</keyword>
<name>A0A5C5Y2Y0_9PLAN</name>
<protein>
    <submittedName>
        <fullName evidence="15">Cyclic nucleotide-gated potassium channel</fullName>
    </submittedName>
</protein>
<dbReference type="RefSeq" id="WP_197203591.1">
    <property type="nucleotide sequence ID" value="NZ_SJPL01000001.1"/>
</dbReference>
<feature type="transmembrane region" description="Helical" evidence="13">
    <location>
        <begin position="277"/>
        <end position="299"/>
    </location>
</feature>
<keyword evidence="10 13" id="KW-0472">Membrane</keyword>
<dbReference type="PRINTS" id="PR00169">
    <property type="entry name" value="KCHANNEL"/>
</dbReference>
<keyword evidence="6" id="KW-0851">Voltage-gated channel</keyword>
<evidence type="ECO:0000256" key="9">
    <source>
        <dbReference type="ARBA" id="ARBA00023065"/>
    </source>
</evidence>
<proteinExistence type="predicted"/>
<feature type="transmembrane region" description="Helical" evidence="13">
    <location>
        <begin position="110"/>
        <end position="128"/>
    </location>
</feature>
<feature type="compositionally biased region" description="Polar residues" evidence="12">
    <location>
        <begin position="9"/>
        <end position="21"/>
    </location>
</feature>
<evidence type="ECO:0000256" key="8">
    <source>
        <dbReference type="ARBA" id="ARBA00022989"/>
    </source>
</evidence>
<evidence type="ECO:0000256" key="3">
    <source>
        <dbReference type="ARBA" id="ARBA00022538"/>
    </source>
</evidence>
<accession>A0A5C5Y2Y0</accession>
<keyword evidence="4 13" id="KW-0812">Transmembrane</keyword>
<evidence type="ECO:0000313" key="16">
    <source>
        <dbReference type="Proteomes" id="UP000317238"/>
    </source>
</evidence>
<dbReference type="GO" id="GO:0001508">
    <property type="term" value="P:action potential"/>
    <property type="evidence" value="ECO:0007669"/>
    <property type="project" value="TreeGrafter"/>
</dbReference>
<feature type="domain" description="Ion transport" evidence="14">
    <location>
        <begin position="76"/>
        <end position="298"/>
    </location>
</feature>
<sequence>MKQDGNDEAASQSRPSDTADTPQRRDASSGMSAAQKRSPRANAASDRLARSQRPQNPGVRQTLYDVIFEADTPLGRWFDIGLLLAILASITLVAWETVPGFRNNPDTKPWFITGELILTGLFTIEYGLRLYCARRPWRYAFSFWGIIDLLSILPTYVALIPSTVNSRSFVILRSIRLLRVFRVLKLWRMMSEADDLSAAIWRAREKIIVFLVVVLVAVTISGTLMYFVETELWEEAGATADHQSDFTSIPQAMYWAIVTMTTVGYGDVVPHTAPGKVISAALILLGYSLIIVPTGFVSAELTSSKQVEREYHPCHRCGADRHRLEANFCYRCGAALQQ</sequence>
<gene>
    <name evidence="15" type="ORF">Pan14r_24060</name>
</gene>
<dbReference type="InterPro" id="IPR028325">
    <property type="entry name" value="VG_K_chnl"/>
</dbReference>
<dbReference type="EMBL" id="SJPL01000001">
    <property type="protein sequence ID" value="TWT70106.1"/>
    <property type="molecule type" value="Genomic_DNA"/>
</dbReference>
<reference evidence="15 16" key="1">
    <citation type="submission" date="2019-02" db="EMBL/GenBank/DDBJ databases">
        <title>Deep-cultivation of Planctomycetes and their phenomic and genomic characterization uncovers novel biology.</title>
        <authorList>
            <person name="Wiegand S."/>
            <person name="Jogler M."/>
            <person name="Boedeker C."/>
            <person name="Pinto D."/>
            <person name="Vollmers J."/>
            <person name="Rivas-Marin E."/>
            <person name="Kohn T."/>
            <person name="Peeters S.H."/>
            <person name="Heuer A."/>
            <person name="Rast P."/>
            <person name="Oberbeckmann S."/>
            <person name="Bunk B."/>
            <person name="Jeske O."/>
            <person name="Meyerdierks A."/>
            <person name="Storesund J.E."/>
            <person name="Kallscheuer N."/>
            <person name="Luecker S."/>
            <person name="Lage O.M."/>
            <person name="Pohl T."/>
            <person name="Merkel B.J."/>
            <person name="Hornburger P."/>
            <person name="Mueller R.-W."/>
            <person name="Bruemmer F."/>
            <person name="Labrenz M."/>
            <person name="Spormann A.M."/>
            <person name="Op Den Camp H."/>
            <person name="Overmann J."/>
            <person name="Amann R."/>
            <person name="Jetten M.S.M."/>
            <person name="Mascher T."/>
            <person name="Medema M.H."/>
            <person name="Devos D.P."/>
            <person name="Kaster A.-K."/>
            <person name="Ovreas L."/>
            <person name="Rohde M."/>
            <person name="Galperin M.Y."/>
            <person name="Jogler C."/>
        </authorList>
    </citation>
    <scope>NUCLEOTIDE SEQUENCE [LARGE SCALE GENOMIC DNA]</scope>
    <source>
        <strain evidence="15 16">Pan14r</strain>
    </source>
</reference>
<keyword evidence="9" id="KW-0406">Ion transport</keyword>
<dbReference type="Proteomes" id="UP000317238">
    <property type="component" value="Unassembled WGS sequence"/>
</dbReference>
<feature type="transmembrane region" description="Helical" evidence="13">
    <location>
        <begin position="207"/>
        <end position="228"/>
    </location>
</feature>
<evidence type="ECO:0000313" key="15">
    <source>
        <dbReference type="EMBL" id="TWT70106.1"/>
    </source>
</evidence>
<evidence type="ECO:0000256" key="7">
    <source>
        <dbReference type="ARBA" id="ARBA00022958"/>
    </source>
</evidence>
<feature type="region of interest" description="Disordered" evidence="12">
    <location>
        <begin position="1"/>
        <end position="55"/>
    </location>
</feature>
<keyword evidence="7" id="KW-0630">Potassium</keyword>
<organism evidence="15 16">
    <name type="scientific">Crateriforma conspicua</name>
    <dbReference type="NCBI Taxonomy" id="2527996"/>
    <lineage>
        <taxon>Bacteria</taxon>
        <taxon>Pseudomonadati</taxon>
        <taxon>Planctomycetota</taxon>
        <taxon>Planctomycetia</taxon>
        <taxon>Planctomycetales</taxon>
        <taxon>Planctomycetaceae</taxon>
        <taxon>Crateriforma</taxon>
    </lineage>
</organism>
<evidence type="ECO:0000256" key="5">
    <source>
        <dbReference type="ARBA" id="ARBA00022826"/>
    </source>
</evidence>
<evidence type="ECO:0000256" key="13">
    <source>
        <dbReference type="SAM" id="Phobius"/>
    </source>
</evidence>
<keyword evidence="5" id="KW-0631">Potassium channel</keyword>
<dbReference type="PANTHER" id="PTHR11537:SF254">
    <property type="entry name" value="POTASSIUM VOLTAGE-GATED CHANNEL PROTEIN SHAB"/>
    <property type="match status" value="1"/>
</dbReference>
<evidence type="ECO:0000256" key="2">
    <source>
        <dbReference type="ARBA" id="ARBA00022448"/>
    </source>
</evidence>
<dbReference type="AlphaFoldDB" id="A0A5C5Y2Y0"/>
<keyword evidence="8 13" id="KW-1133">Transmembrane helix</keyword>
<evidence type="ECO:0000256" key="1">
    <source>
        <dbReference type="ARBA" id="ARBA00004141"/>
    </source>
</evidence>
<dbReference type="InterPro" id="IPR005821">
    <property type="entry name" value="Ion_trans_dom"/>
</dbReference>
<evidence type="ECO:0000259" key="14">
    <source>
        <dbReference type="Pfam" id="PF00520"/>
    </source>
</evidence>